<reference evidence="3 4" key="1">
    <citation type="submission" date="2017-05" db="EMBL/GenBank/DDBJ databases">
        <authorList>
            <person name="Varghese N."/>
            <person name="Submissions S."/>
        </authorList>
    </citation>
    <scope>NUCLEOTIDE SEQUENCE [LARGE SCALE GENOMIC DNA]</scope>
    <source>
        <strain evidence="3 4">DSM 29734</strain>
    </source>
</reference>
<feature type="domain" description="DUF6868" evidence="2">
    <location>
        <begin position="1"/>
        <end position="79"/>
    </location>
</feature>
<proteinExistence type="predicted"/>
<protein>
    <recommendedName>
        <fullName evidence="2">DUF6868 domain-containing protein</fullName>
    </recommendedName>
</protein>
<dbReference type="InterPro" id="IPR049220">
    <property type="entry name" value="DUF6868"/>
</dbReference>
<sequence length="79" mass="8908">MTQAALTAFFGWMAVLHIGVLLFATCMIFGLRGWITDVHAKLTGVEKDTLAPLYFQWLGTYKLLIFVFALVPWLALTIM</sequence>
<evidence type="ECO:0000256" key="1">
    <source>
        <dbReference type="SAM" id="Phobius"/>
    </source>
</evidence>
<evidence type="ECO:0000313" key="3">
    <source>
        <dbReference type="EMBL" id="SMP17498.1"/>
    </source>
</evidence>
<keyword evidence="4" id="KW-1185">Reference proteome</keyword>
<feature type="transmembrane region" description="Helical" evidence="1">
    <location>
        <begin position="55"/>
        <end position="76"/>
    </location>
</feature>
<comment type="caution">
    <text evidence="3">The sequence shown here is derived from an EMBL/GenBank/DDBJ whole genome shotgun (WGS) entry which is preliminary data.</text>
</comment>
<organism evidence="3 4">
    <name type="scientific">Shimia sagamensis</name>
    <dbReference type="NCBI Taxonomy" id="1566352"/>
    <lineage>
        <taxon>Bacteria</taxon>
        <taxon>Pseudomonadati</taxon>
        <taxon>Pseudomonadota</taxon>
        <taxon>Alphaproteobacteria</taxon>
        <taxon>Rhodobacterales</taxon>
        <taxon>Roseobacteraceae</taxon>
    </lineage>
</organism>
<gene>
    <name evidence="3" type="ORF">SAMN06265373_103148</name>
</gene>
<keyword evidence="1" id="KW-1133">Transmembrane helix</keyword>
<dbReference type="EMBL" id="FXTY01000003">
    <property type="protein sequence ID" value="SMP17498.1"/>
    <property type="molecule type" value="Genomic_DNA"/>
</dbReference>
<dbReference type="RefSeq" id="WP_283425607.1">
    <property type="nucleotide sequence ID" value="NZ_FXTY01000003.1"/>
</dbReference>
<dbReference type="Pfam" id="PF21742">
    <property type="entry name" value="DUF6868"/>
    <property type="match status" value="1"/>
</dbReference>
<evidence type="ECO:0000313" key="4">
    <source>
        <dbReference type="Proteomes" id="UP001157961"/>
    </source>
</evidence>
<keyword evidence="1" id="KW-0472">Membrane</keyword>
<dbReference type="Proteomes" id="UP001157961">
    <property type="component" value="Unassembled WGS sequence"/>
</dbReference>
<keyword evidence="1" id="KW-0812">Transmembrane</keyword>
<evidence type="ECO:0000259" key="2">
    <source>
        <dbReference type="Pfam" id="PF21742"/>
    </source>
</evidence>
<name>A0ABY1NTK7_9RHOB</name>
<feature type="transmembrane region" description="Helical" evidence="1">
    <location>
        <begin position="12"/>
        <end position="35"/>
    </location>
</feature>
<accession>A0ABY1NTK7</accession>